<proteinExistence type="predicted"/>
<feature type="region of interest" description="Disordered" evidence="1">
    <location>
        <begin position="1"/>
        <end position="34"/>
    </location>
</feature>
<protein>
    <submittedName>
        <fullName evidence="2">Uncharacterized protein</fullName>
    </submittedName>
</protein>
<name>A0A072P9P1_9EURO</name>
<organism evidence="2 3">
    <name type="scientific">Exophiala aquamarina CBS 119918</name>
    <dbReference type="NCBI Taxonomy" id="1182545"/>
    <lineage>
        <taxon>Eukaryota</taxon>
        <taxon>Fungi</taxon>
        <taxon>Dikarya</taxon>
        <taxon>Ascomycota</taxon>
        <taxon>Pezizomycotina</taxon>
        <taxon>Eurotiomycetes</taxon>
        <taxon>Chaetothyriomycetidae</taxon>
        <taxon>Chaetothyriales</taxon>
        <taxon>Herpotrichiellaceae</taxon>
        <taxon>Exophiala</taxon>
    </lineage>
</organism>
<dbReference type="RefSeq" id="XP_013259394.1">
    <property type="nucleotide sequence ID" value="XM_013403940.1"/>
</dbReference>
<evidence type="ECO:0000313" key="3">
    <source>
        <dbReference type="Proteomes" id="UP000027920"/>
    </source>
</evidence>
<comment type="caution">
    <text evidence="2">The sequence shown here is derived from an EMBL/GenBank/DDBJ whole genome shotgun (WGS) entry which is preliminary data.</text>
</comment>
<dbReference type="Proteomes" id="UP000027920">
    <property type="component" value="Unassembled WGS sequence"/>
</dbReference>
<keyword evidence="3" id="KW-1185">Reference proteome</keyword>
<sequence length="71" mass="7312">MTASAKTDNLTSASARANSRKARSTPSKPASKAARQAALLVVAPTATLGGPRAVLTREAMGFERTVSRISV</sequence>
<evidence type="ECO:0000256" key="1">
    <source>
        <dbReference type="SAM" id="MobiDB-lite"/>
    </source>
</evidence>
<dbReference type="EMBL" id="AMGV01000005">
    <property type="protein sequence ID" value="KEF56804.1"/>
    <property type="molecule type" value="Genomic_DNA"/>
</dbReference>
<reference evidence="2 3" key="1">
    <citation type="submission" date="2013-03" db="EMBL/GenBank/DDBJ databases">
        <title>The Genome Sequence of Exophiala aquamarina CBS 119918.</title>
        <authorList>
            <consortium name="The Broad Institute Genomics Platform"/>
            <person name="Cuomo C."/>
            <person name="de Hoog S."/>
            <person name="Gorbushina A."/>
            <person name="Walker B."/>
            <person name="Young S.K."/>
            <person name="Zeng Q."/>
            <person name="Gargeya S."/>
            <person name="Fitzgerald M."/>
            <person name="Haas B."/>
            <person name="Abouelleil A."/>
            <person name="Allen A.W."/>
            <person name="Alvarado L."/>
            <person name="Arachchi H.M."/>
            <person name="Berlin A.M."/>
            <person name="Chapman S.B."/>
            <person name="Gainer-Dewar J."/>
            <person name="Goldberg J."/>
            <person name="Griggs A."/>
            <person name="Gujja S."/>
            <person name="Hansen M."/>
            <person name="Howarth C."/>
            <person name="Imamovic A."/>
            <person name="Ireland A."/>
            <person name="Larimer J."/>
            <person name="McCowan C."/>
            <person name="Murphy C."/>
            <person name="Pearson M."/>
            <person name="Poon T.W."/>
            <person name="Priest M."/>
            <person name="Roberts A."/>
            <person name="Saif S."/>
            <person name="Shea T."/>
            <person name="Sisk P."/>
            <person name="Sykes S."/>
            <person name="Wortman J."/>
            <person name="Nusbaum C."/>
            <person name="Birren B."/>
        </authorList>
    </citation>
    <scope>NUCLEOTIDE SEQUENCE [LARGE SCALE GENOMIC DNA]</scope>
    <source>
        <strain evidence="2 3">CBS 119918</strain>
    </source>
</reference>
<dbReference type="AlphaFoldDB" id="A0A072P9P1"/>
<gene>
    <name evidence="2" type="ORF">A1O9_06994</name>
</gene>
<evidence type="ECO:0000313" key="2">
    <source>
        <dbReference type="EMBL" id="KEF56804.1"/>
    </source>
</evidence>
<feature type="compositionally biased region" description="Polar residues" evidence="1">
    <location>
        <begin position="1"/>
        <end position="11"/>
    </location>
</feature>
<accession>A0A072P9P1</accession>
<dbReference type="GeneID" id="25281908"/>
<dbReference type="VEuPathDB" id="FungiDB:A1O9_06994"/>
<dbReference type="HOGENOM" id="CLU_2740028_0_0_1"/>